<comment type="similarity">
    <text evidence="1">Belongs to the short-chain dehydrogenases/reductases (SDR) family.</text>
</comment>
<dbReference type="eggNOG" id="COG1028">
    <property type="taxonomic scope" value="Bacteria"/>
</dbReference>
<keyword evidence="2 3" id="KW-0560">Oxidoreductase</keyword>
<dbReference type="EC" id="1.1.1.-" evidence="3"/>
<evidence type="ECO:0000313" key="4">
    <source>
        <dbReference type="Proteomes" id="UP000002019"/>
    </source>
</evidence>
<accession>B0VJ78</accession>
<evidence type="ECO:0000256" key="1">
    <source>
        <dbReference type="ARBA" id="ARBA00006484"/>
    </source>
</evidence>
<dbReference type="OrthoDB" id="9803333at2"/>
<dbReference type="PANTHER" id="PTHR42760">
    <property type="entry name" value="SHORT-CHAIN DEHYDROGENASES/REDUCTASES FAMILY MEMBER"/>
    <property type="match status" value="1"/>
</dbReference>
<organism evidence="3 4">
    <name type="scientific">Cloacimonas acidaminovorans (strain Evry)</name>
    <dbReference type="NCBI Taxonomy" id="459349"/>
    <lineage>
        <taxon>Bacteria</taxon>
        <taxon>Pseudomonadati</taxon>
        <taxon>Candidatus Cloacimonadota</taxon>
        <taxon>Candidatus Cloacimonadia</taxon>
        <taxon>Candidatus Cloacimonadales</taxon>
        <taxon>Candidatus Cloacimonadaceae</taxon>
        <taxon>Candidatus Cloacimonas</taxon>
    </lineage>
</organism>
<dbReference type="PANTHER" id="PTHR42760:SF133">
    <property type="entry name" value="3-OXOACYL-[ACYL-CARRIER-PROTEIN] REDUCTASE"/>
    <property type="match status" value="1"/>
</dbReference>
<sequence length="246" mass="27598">MRQILISGANSQIGSYLAKEYYKEGYKLVLLYHKRKERISELFDKDGIFSYPVDLCNSEAVKEAVLRAEQFLHQSSDTLIHCAAIRSSDALPLYQTEPMQFANVLSTNMMSAYNILRWTLPSMQENAFGRVIIFGSDVSQKGLQNGSAYSASKAGIVNLVKSVALEMAKYNIVINAISPAPVETNLEEDYSGEYLNFRKRYFAEYLAQVPTGKLVTKEEIKKVTDLLIDENIKNLNGEEIIIDGGV</sequence>
<dbReference type="Gene3D" id="3.40.50.720">
    <property type="entry name" value="NAD(P)-binding Rossmann-like Domain"/>
    <property type="match status" value="1"/>
</dbReference>
<dbReference type="RefSeq" id="WP_015425147.1">
    <property type="nucleotide sequence ID" value="NC_020449.1"/>
</dbReference>
<dbReference type="SUPFAM" id="SSF51735">
    <property type="entry name" value="NAD(P)-binding Rossmann-fold domains"/>
    <property type="match status" value="1"/>
</dbReference>
<dbReference type="STRING" id="459349.CLOAM1438"/>
<evidence type="ECO:0000256" key="2">
    <source>
        <dbReference type="ARBA" id="ARBA00023002"/>
    </source>
</evidence>
<dbReference type="Pfam" id="PF13561">
    <property type="entry name" value="adh_short_C2"/>
    <property type="match status" value="1"/>
</dbReference>
<proteinExistence type="inferred from homology"/>
<dbReference type="GO" id="GO:0016616">
    <property type="term" value="F:oxidoreductase activity, acting on the CH-OH group of donors, NAD or NADP as acceptor"/>
    <property type="evidence" value="ECO:0007669"/>
    <property type="project" value="TreeGrafter"/>
</dbReference>
<evidence type="ECO:0000313" key="3">
    <source>
        <dbReference type="EMBL" id="CAO81289.1"/>
    </source>
</evidence>
<reference evidence="3 4" key="1">
    <citation type="journal article" date="2008" name="J. Bacteriol.">
        <title>'Candidatus Cloacamonas acidaminovorans': genome sequence reconstruction provides a first glimpse of a new bacterial division.</title>
        <authorList>
            <person name="Pelletier E."/>
            <person name="Kreimeyer A."/>
            <person name="Bocs S."/>
            <person name="Rouy Z."/>
            <person name="Gyapay G."/>
            <person name="Chouari R."/>
            <person name="Riviere D."/>
            <person name="Ganesan A."/>
            <person name="Daegelen P."/>
            <person name="Sghir A."/>
            <person name="Cohen G.N."/>
            <person name="Medigue C."/>
            <person name="Weissenbach J."/>
            <person name="Le Paslier D."/>
        </authorList>
    </citation>
    <scope>NUCLEOTIDE SEQUENCE [LARGE SCALE GENOMIC DNA]</scope>
    <source>
        <strain evidence="4">Evry</strain>
    </source>
</reference>
<dbReference type="InterPro" id="IPR020904">
    <property type="entry name" value="Sc_DH/Rdtase_CS"/>
</dbReference>
<name>B0VJ78_CLOAI</name>
<dbReference type="AlphaFoldDB" id="B0VJ78"/>
<dbReference type="InterPro" id="IPR002347">
    <property type="entry name" value="SDR_fam"/>
</dbReference>
<dbReference type="Proteomes" id="UP000002019">
    <property type="component" value="Chromosome"/>
</dbReference>
<keyword evidence="4" id="KW-1185">Reference proteome</keyword>
<gene>
    <name evidence="3" type="ordered locus">CLOAM1438</name>
</gene>
<dbReference type="EMBL" id="CU466930">
    <property type="protein sequence ID" value="CAO81289.1"/>
    <property type="molecule type" value="Genomic_DNA"/>
</dbReference>
<dbReference type="CDD" id="cd05233">
    <property type="entry name" value="SDR_c"/>
    <property type="match status" value="1"/>
</dbReference>
<dbReference type="PRINTS" id="PR00081">
    <property type="entry name" value="GDHRDH"/>
</dbReference>
<dbReference type="HOGENOM" id="CLU_010194_2_10_0"/>
<protein>
    <submittedName>
        <fullName evidence="3">Beta-ketoacyl-acyl-carrier-protein reductase (FabG-like)</fullName>
        <ecNumber evidence="3">1.1.1.-</ecNumber>
    </submittedName>
</protein>
<dbReference type="PROSITE" id="PS00061">
    <property type="entry name" value="ADH_SHORT"/>
    <property type="match status" value="1"/>
</dbReference>
<dbReference type="KEGG" id="caci:CLOAM1438"/>
<dbReference type="InterPro" id="IPR036291">
    <property type="entry name" value="NAD(P)-bd_dom_sf"/>
</dbReference>